<dbReference type="AlphaFoldDB" id="A0A1H8IDS4"/>
<feature type="region of interest" description="Disordered" evidence="2">
    <location>
        <begin position="55"/>
        <end position="74"/>
    </location>
</feature>
<dbReference type="PIRSF" id="PIRSF039008">
    <property type="entry name" value="YjbJ"/>
    <property type="match status" value="1"/>
</dbReference>
<gene>
    <name evidence="4" type="ORF">SAMN02745977_01724</name>
</gene>
<feature type="domain" description="CsbD-like" evidence="3">
    <location>
        <begin position="7"/>
        <end position="58"/>
    </location>
</feature>
<dbReference type="EMBL" id="FOCW01000004">
    <property type="protein sequence ID" value="SEN66345.1"/>
    <property type="molecule type" value="Genomic_DNA"/>
</dbReference>
<name>A0A1H8IDS4_9BURK</name>
<comment type="similarity">
    <text evidence="1">Belongs to the UPF0337 (CsbD) family.</text>
</comment>
<dbReference type="PANTHER" id="PTHR34977:SF1">
    <property type="entry name" value="UPF0337 PROTEIN YJBJ"/>
    <property type="match status" value="1"/>
</dbReference>
<evidence type="ECO:0000256" key="2">
    <source>
        <dbReference type="SAM" id="MobiDB-lite"/>
    </source>
</evidence>
<dbReference type="InterPro" id="IPR026042">
    <property type="entry name" value="YjbJ"/>
</dbReference>
<dbReference type="NCBIfam" id="NF007748">
    <property type="entry name" value="PRK10428.1"/>
    <property type="match status" value="1"/>
</dbReference>
<sequence>MTAINKDTIEGNWKQFKGKVKEQWGKLTDDDLDVIAGKRDQLVGRLQERAGIARDEAEQEVKDWEDRNPDWKWL</sequence>
<dbReference type="Pfam" id="PF05532">
    <property type="entry name" value="CsbD"/>
    <property type="match status" value="1"/>
</dbReference>
<evidence type="ECO:0000259" key="3">
    <source>
        <dbReference type="Pfam" id="PF05532"/>
    </source>
</evidence>
<dbReference type="SUPFAM" id="SSF69047">
    <property type="entry name" value="Hypothetical protein YjbJ"/>
    <property type="match status" value="1"/>
</dbReference>
<evidence type="ECO:0000313" key="5">
    <source>
        <dbReference type="Proteomes" id="UP000199531"/>
    </source>
</evidence>
<reference evidence="4 5" key="1">
    <citation type="submission" date="2016-10" db="EMBL/GenBank/DDBJ databases">
        <authorList>
            <person name="de Groot N.N."/>
        </authorList>
    </citation>
    <scope>NUCLEOTIDE SEQUENCE [LARGE SCALE GENOMIC DNA]</scope>
    <source>
        <strain evidence="4 5">DSM 15123</strain>
    </source>
</reference>
<dbReference type="Gene3D" id="1.10.1470.10">
    <property type="entry name" value="YjbJ"/>
    <property type="match status" value="1"/>
</dbReference>
<evidence type="ECO:0000313" key="4">
    <source>
        <dbReference type="EMBL" id="SEN66345.1"/>
    </source>
</evidence>
<dbReference type="Proteomes" id="UP000199531">
    <property type="component" value="Unassembled WGS sequence"/>
</dbReference>
<evidence type="ECO:0000256" key="1">
    <source>
        <dbReference type="ARBA" id="ARBA00009129"/>
    </source>
</evidence>
<organism evidence="4 5">
    <name type="scientific">Brachymonas denitrificans DSM 15123</name>
    <dbReference type="NCBI Taxonomy" id="1121117"/>
    <lineage>
        <taxon>Bacteria</taxon>
        <taxon>Pseudomonadati</taxon>
        <taxon>Pseudomonadota</taxon>
        <taxon>Betaproteobacteria</taxon>
        <taxon>Burkholderiales</taxon>
        <taxon>Comamonadaceae</taxon>
        <taxon>Brachymonas</taxon>
    </lineage>
</organism>
<keyword evidence="5" id="KW-1185">Reference proteome</keyword>
<protein>
    <submittedName>
        <fullName evidence="4">Uncharacterized conserved protein YjbJ, UPF0337 family</fullName>
    </submittedName>
</protein>
<dbReference type="PANTHER" id="PTHR34977">
    <property type="entry name" value="UPF0337 PROTEIN YJBJ"/>
    <property type="match status" value="1"/>
</dbReference>
<accession>A0A1H8IDS4</accession>
<dbReference type="InterPro" id="IPR050423">
    <property type="entry name" value="UPF0337_stress_rsp"/>
</dbReference>
<proteinExistence type="inferred from homology"/>
<dbReference type="STRING" id="1121117.SAMN02745977_01724"/>
<dbReference type="InterPro" id="IPR008462">
    <property type="entry name" value="CsbD"/>
</dbReference>
<dbReference type="InterPro" id="IPR036629">
    <property type="entry name" value="YjbJ_sf"/>
</dbReference>